<dbReference type="RefSeq" id="WP_076783094.1">
    <property type="nucleotide sequence ID" value="NZ_FTPU01000014.1"/>
</dbReference>
<organism evidence="1 2">
    <name type="scientific">Epilithonimonas bovis DSM 19482</name>
    <dbReference type="NCBI Taxonomy" id="1121284"/>
    <lineage>
        <taxon>Bacteria</taxon>
        <taxon>Pseudomonadati</taxon>
        <taxon>Bacteroidota</taxon>
        <taxon>Flavobacteriia</taxon>
        <taxon>Flavobacteriales</taxon>
        <taxon>Weeksellaceae</taxon>
        <taxon>Chryseobacterium group</taxon>
        <taxon>Epilithonimonas</taxon>
    </lineage>
</organism>
<dbReference type="InterPro" id="IPR014825">
    <property type="entry name" value="DNA_alkylation"/>
</dbReference>
<dbReference type="CDD" id="cd06561">
    <property type="entry name" value="AlkD_like"/>
    <property type="match status" value="1"/>
</dbReference>
<dbReference type="Proteomes" id="UP000187261">
    <property type="component" value="Unassembled WGS sequence"/>
</dbReference>
<dbReference type="AlphaFoldDB" id="A0A1U7PW20"/>
<reference evidence="2" key="1">
    <citation type="submission" date="2016-10" db="EMBL/GenBank/DDBJ databases">
        <authorList>
            <person name="Varghese N."/>
            <person name="Submissions S."/>
        </authorList>
    </citation>
    <scope>NUCLEOTIDE SEQUENCE [LARGE SCALE GENOMIC DNA]</scope>
    <source>
        <strain evidence="2">DSM 19482</strain>
    </source>
</reference>
<evidence type="ECO:0000313" key="1">
    <source>
        <dbReference type="EMBL" id="SIT96897.1"/>
    </source>
</evidence>
<dbReference type="SUPFAM" id="SSF48371">
    <property type="entry name" value="ARM repeat"/>
    <property type="match status" value="1"/>
</dbReference>
<dbReference type="Gene3D" id="1.25.10.90">
    <property type="match status" value="1"/>
</dbReference>
<gene>
    <name evidence="1" type="ORF">SAMN05660493_01594</name>
</gene>
<protein>
    <submittedName>
        <fullName evidence="1">3-methyladenine DNA glycosylase AlkD</fullName>
    </submittedName>
</protein>
<dbReference type="Pfam" id="PF08713">
    <property type="entry name" value="DNA_alkylation"/>
    <property type="match status" value="1"/>
</dbReference>
<name>A0A1U7PW20_9FLAO</name>
<dbReference type="PANTHER" id="PTHR34070:SF1">
    <property type="entry name" value="DNA ALKYLATION REPAIR PROTEIN"/>
    <property type="match status" value="1"/>
</dbReference>
<keyword evidence="2" id="KW-1185">Reference proteome</keyword>
<dbReference type="STRING" id="1121284.SAMN05660493_01594"/>
<sequence length="242" mass="28171">MRPGFPTVSDICNALDALALPEKAEFFPKFFKTGKGEYGEGDLFIGVTVPDQRKVAKAYYDKVSLAKISEVLASKIHEHRLTALLILIHKFEKAKDQSSQKTVVDFYLDHLRYINNWDLVDTSCYKILGRFCFENEDPGILKKLAESENMWEKRMAIVGTMYYIKKGKLELTKELVIRNLQHPHDLMHKANGWLLREMGKVDEDELIDFLNLHYHKMPRTCLRYAIEKLDEGIRQDYLKGRV</sequence>
<dbReference type="PANTHER" id="PTHR34070">
    <property type="entry name" value="ARMADILLO-TYPE FOLD"/>
    <property type="match status" value="1"/>
</dbReference>
<proteinExistence type="predicted"/>
<dbReference type="EMBL" id="FTPU01000014">
    <property type="protein sequence ID" value="SIT96897.1"/>
    <property type="molecule type" value="Genomic_DNA"/>
</dbReference>
<evidence type="ECO:0000313" key="2">
    <source>
        <dbReference type="Proteomes" id="UP000187261"/>
    </source>
</evidence>
<dbReference type="OrthoDB" id="9775346at2"/>
<dbReference type="InterPro" id="IPR016024">
    <property type="entry name" value="ARM-type_fold"/>
</dbReference>
<accession>A0A1U7PW20</accession>